<name>A0A4Y7SQ39_COPMI</name>
<comment type="caution">
    <text evidence="2">The sequence shown here is derived from an EMBL/GenBank/DDBJ whole genome shotgun (WGS) entry which is preliminary data.</text>
</comment>
<proteinExistence type="predicted"/>
<accession>A0A4Y7SQ39</accession>
<protein>
    <submittedName>
        <fullName evidence="2">Uncharacterized protein</fullName>
    </submittedName>
</protein>
<evidence type="ECO:0000256" key="1">
    <source>
        <dbReference type="SAM" id="MobiDB-lite"/>
    </source>
</evidence>
<dbReference type="EMBL" id="QPFP01000073">
    <property type="protein sequence ID" value="TEB23831.1"/>
    <property type="molecule type" value="Genomic_DNA"/>
</dbReference>
<evidence type="ECO:0000313" key="3">
    <source>
        <dbReference type="Proteomes" id="UP000298030"/>
    </source>
</evidence>
<dbReference type="AlphaFoldDB" id="A0A4Y7SQ39"/>
<dbReference type="Proteomes" id="UP000298030">
    <property type="component" value="Unassembled WGS sequence"/>
</dbReference>
<sequence length="101" mass="10862">MASDGATCVRTETRNTSLAPSPPPEANDRAQIHHHCSVDRNRIPLSPCFPEPPSNADSFPFCLAIRNLGPLCGSGAYRGNGMIGRNPSSFLIQSFSGRRHA</sequence>
<gene>
    <name evidence="2" type="ORF">FA13DRAFT_1398019</name>
</gene>
<organism evidence="2 3">
    <name type="scientific">Coprinellus micaceus</name>
    <name type="common">Glistening ink-cap mushroom</name>
    <name type="synonym">Coprinus micaceus</name>
    <dbReference type="NCBI Taxonomy" id="71717"/>
    <lineage>
        <taxon>Eukaryota</taxon>
        <taxon>Fungi</taxon>
        <taxon>Dikarya</taxon>
        <taxon>Basidiomycota</taxon>
        <taxon>Agaricomycotina</taxon>
        <taxon>Agaricomycetes</taxon>
        <taxon>Agaricomycetidae</taxon>
        <taxon>Agaricales</taxon>
        <taxon>Agaricineae</taxon>
        <taxon>Psathyrellaceae</taxon>
        <taxon>Coprinellus</taxon>
    </lineage>
</organism>
<reference evidence="2 3" key="1">
    <citation type="journal article" date="2019" name="Nat. Ecol. Evol.">
        <title>Megaphylogeny resolves global patterns of mushroom evolution.</title>
        <authorList>
            <person name="Varga T."/>
            <person name="Krizsan K."/>
            <person name="Foldi C."/>
            <person name="Dima B."/>
            <person name="Sanchez-Garcia M."/>
            <person name="Sanchez-Ramirez S."/>
            <person name="Szollosi G.J."/>
            <person name="Szarkandi J.G."/>
            <person name="Papp V."/>
            <person name="Albert L."/>
            <person name="Andreopoulos W."/>
            <person name="Angelini C."/>
            <person name="Antonin V."/>
            <person name="Barry K.W."/>
            <person name="Bougher N.L."/>
            <person name="Buchanan P."/>
            <person name="Buyck B."/>
            <person name="Bense V."/>
            <person name="Catcheside P."/>
            <person name="Chovatia M."/>
            <person name="Cooper J."/>
            <person name="Damon W."/>
            <person name="Desjardin D."/>
            <person name="Finy P."/>
            <person name="Geml J."/>
            <person name="Haridas S."/>
            <person name="Hughes K."/>
            <person name="Justo A."/>
            <person name="Karasinski D."/>
            <person name="Kautmanova I."/>
            <person name="Kiss B."/>
            <person name="Kocsube S."/>
            <person name="Kotiranta H."/>
            <person name="LaButti K.M."/>
            <person name="Lechner B.E."/>
            <person name="Liimatainen K."/>
            <person name="Lipzen A."/>
            <person name="Lukacs Z."/>
            <person name="Mihaltcheva S."/>
            <person name="Morgado L.N."/>
            <person name="Niskanen T."/>
            <person name="Noordeloos M.E."/>
            <person name="Ohm R.A."/>
            <person name="Ortiz-Santana B."/>
            <person name="Ovrebo C."/>
            <person name="Racz N."/>
            <person name="Riley R."/>
            <person name="Savchenko A."/>
            <person name="Shiryaev A."/>
            <person name="Soop K."/>
            <person name="Spirin V."/>
            <person name="Szebenyi C."/>
            <person name="Tomsovsky M."/>
            <person name="Tulloss R.E."/>
            <person name="Uehling J."/>
            <person name="Grigoriev I.V."/>
            <person name="Vagvolgyi C."/>
            <person name="Papp T."/>
            <person name="Martin F.M."/>
            <person name="Miettinen O."/>
            <person name="Hibbett D.S."/>
            <person name="Nagy L.G."/>
        </authorList>
    </citation>
    <scope>NUCLEOTIDE SEQUENCE [LARGE SCALE GENOMIC DNA]</scope>
    <source>
        <strain evidence="2 3">FP101781</strain>
    </source>
</reference>
<keyword evidence="3" id="KW-1185">Reference proteome</keyword>
<feature type="region of interest" description="Disordered" evidence="1">
    <location>
        <begin position="1"/>
        <end position="29"/>
    </location>
</feature>
<evidence type="ECO:0000313" key="2">
    <source>
        <dbReference type="EMBL" id="TEB23831.1"/>
    </source>
</evidence>